<gene>
    <name evidence="1" type="ORF">LCGC14_0653550</name>
</gene>
<protein>
    <submittedName>
        <fullName evidence="1">Uncharacterized protein</fullName>
    </submittedName>
</protein>
<dbReference type="AlphaFoldDB" id="A0A0F9U454"/>
<organism evidence="1">
    <name type="scientific">marine sediment metagenome</name>
    <dbReference type="NCBI Taxonomy" id="412755"/>
    <lineage>
        <taxon>unclassified sequences</taxon>
        <taxon>metagenomes</taxon>
        <taxon>ecological metagenomes</taxon>
    </lineage>
</organism>
<sequence length="187" mass="21747">MGDDLDGKKCTKCHRWFPVALFSRDKYTITGLKSWCRKCVAVYRQTESGKAAQKRGIKKFLATEKGKTYKKAKEKRYNSSEYGKVANKRRNQMYIATVEGYLRCVYLGIRKRCDNSERADYKYYGGRGIQCLFTSAEEFINYVINELQVDPHGLECDRIDNDGNYEPGNIRFVTHEVNMQNSRCCHV</sequence>
<proteinExistence type="predicted"/>
<accession>A0A0F9U454</accession>
<dbReference type="EMBL" id="LAZR01001224">
    <property type="protein sequence ID" value="KKN48408.1"/>
    <property type="molecule type" value="Genomic_DNA"/>
</dbReference>
<name>A0A0F9U454_9ZZZZ</name>
<reference evidence="1" key="1">
    <citation type="journal article" date="2015" name="Nature">
        <title>Complex archaea that bridge the gap between prokaryotes and eukaryotes.</title>
        <authorList>
            <person name="Spang A."/>
            <person name="Saw J.H."/>
            <person name="Jorgensen S.L."/>
            <person name="Zaremba-Niedzwiedzka K."/>
            <person name="Martijn J."/>
            <person name="Lind A.E."/>
            <person name="van Eijk R."/>
            <person name="Schleper C."/>
            <person name="Guy L."/>
            <person name="Ettema T.J."/>
        </authorList>
    </citation>
    <scope>NUCLEOTIDE SEQUENCE</scope>
</reference>
<comment type="caution">
    <text evidence="1">The sequence shown here is derived from an EMBL/GenBank/DDBJ whole genome shotgun (WGS) entry which is preliminary data.</text>
</comment>
<evidence type="ECO:0000313" key="1">
    <source>
        <dbReference type="EMBL" id="KKN48408.1"/>
    </source>
</evidence>